<proteinExistence type="predicted"/>
<evidence type="ECO:0000313" key="1">
    <source>
        <dbReference type="EMBL" id="JAH12857.1"/>
    </source>
</evidence>
<reference evidence="1" key="2">
    <citation type="journal article" date="2015" name="Fish Shellfish Immunol.">
        <title>Early steps in the European eel (Anguilla anguilla)-Vibrio vulnificus interaction in the gills: Role of the RtxA13 toxin.</title>
        <authorList>
            <person name="Callol A."/>
            <person name="Pajuelo D."/>
            <person name="Ebbesson L."/>
            <person name="Teles M."/>
            <person name="MacKenzie S."/>
            <person name="Amaro C."/>
        </authorList>
    </citation>
    <scope>NUCLEOTIDE SEQUENCE</scope>
</reference>
<reference evidence="1" key="1">
    <citation type="submission" date="2014-11" db="EMBL/GenBank/DDBJ databases">
        <authorList>
            <person name="Amaro Gonzalez C."/>
        </authorList>
    </citation>
    <scope>NUCLEOTIDE SEQUENCE</scope>
</reference>
<organism evidence="1">
    <name type="scientific">Anguilla anguilla</name>
    <name type="common">European freshwater eel</name>
    <name type="synonym">Muraena anguilla</name>
    <dbReference type="NCBI Taxonomy" id="7936"/>
    <lineage>
        <taxon>Eukaryota</taxon>
        <taxon>Metazoa</taxon>
        <taxon>Chordata</taxon>
        <taxon>Craniata</taxon>
        <taxon>Vertebrata</taxon>
        <taxon>Euteleostomi</taxon>
        <taxon>Actinopterygii</taxon>
        <taxon>Neopterygii</taxon>
        <taxon>Teleostei</taxon>
        <taxon>Anguilliformes</taxon>
        <taxon>Anguillidae</taxon>
        <taxon>Anguilla</taxon>
    </lineage>
</organism>
<dbReference type="EMBL" id="GBXM01095720">
    <property type="protein sequence ID" value="JAH12857.1"/>
    <property type="molecule type" value="Transcribed_RNA"/>
</dbReference>
<accession>A0A0E9Q8M1</accession>
<name>A0A0E9Q8M1_ANGAN</name>
<protein>
    <submittedName>
        <fullName evidence="1">Uncharacterized protein</fullName>
    </submittedName>
</protein>
<dbReference type="AlphaFoldDB" id="A0A0E9Q8M1"/>
<sequence>MDQSLDFCRMPTSRSVSSFVCIKLFMAISGARTVPST</sequence>